<comment type="caution">
    <text evidence="1">The sequence shown here is derived from an EMBL/GenBank/DDBJ whole genome shotgun (WGS) entry which is preliminary data.</text>
</comment>
<evidence type="ECO:0000313" key="1">
    <source>
        <dbReference type="EMBL" id="TPX42364.1"/>
    </source>
</evidence>
<dbReference type="AlphaFoldDB" id="A0A507CT63"/>
<accession>A0A507CT63</accession>
<sequence length="72" mass="8330">MCSRVLAQNPSSLFQYHPEGWLLKSSPQFYRRCACRFYKFTFSGLEFLLGIADVKCSSTSSLLLPRRLHPNQ</sequence>
<evidence type="ECO:0000313" key="2">
    <source>
        <dbReference type="Proteomes" id="UP000320475"/>
    </source>
</evidence>
<name>A0A507CT63_9FUNG</name>
<proteinExistence type="predicted"/>
<dbReference type="EMBL" id="QEAM01000274">
    <property type="protein sequence ID" value="TPX42364.1"/>
    <property type="molecule type" value="Genomic_DNA"/>
</dbReference>
<reference evidence="1 2" key="1">
    <citation type="journal article" date="2019" name="Sci. Rep.">
        <title>Comparative genomics of chytrid fungi reveal insights into the obligate biotrophic and pathogenic lifestyle of Synchytrium endobioticum.</title>
        <authorList>
            <person name="van de Vossenberg B.T.L.H."/>
            <person name="Warris S."/>
            <person name="Nguyen H.D.T."/>
            <person name="van Gent-Pelzer M.P.E."/>
            <person name="Joly D.L."/>
            <person name="van de Geest H.C."/>
            <person name="Bonants P.J.M."/>
            <person name="Smith D.S."/>
            <person name="Levesque C.A."/>
            <person name="van der Lee T.A.J."/>
        </authorList>
    </citation>
    <scope>NUCLEOTIDE SEQUENCE [LARGE SCALE GENOMIC DNA]</scope>
    <source>
        <strain evidence="1 2">LEV6574</strain>
    </source>
</reference>
<protein>
    <submittedName>
        <fullName evidence="1">Uncharacterized protein</fullName>
    </submittedName>
</protein>
<organism evidence="1 2">
    <name type="scientific">Synchytrium endobioticum</name>
    <dbReference type="NCBI Taxonomy" id="286115"/>
    <lineage>
        <taxon>Eukaryota</taxon>
        <taxon>Fungi</taxon>
        <taxon>Fungi incertae sedis</taxon>
        <taxon>Chytridiomycota</taxon>
        <taxon>Chytridiomycota incertae sedis</taxon>
        <taxon>Chytridiomycetes</taxon>
        <taxon>Synchytriales</taxon>
        <taxon>Synchytriaceae</taxon>
        <taxon>Synchytrium</taxon>
    </lineage>
</organism>
<dbReference type="Proteomes" id="UP000320475">
    <property type="component" value="Unassembled WGS sequence"/>
</dbReference>
<gene>
    <name evidence="1" type="ORF">SeLEV6574_g05639</name>
</gene>